<reference evidence="9" key="1">
    <citation type="submission" date="2013-02" db="EMBL/GenBank/DDBJ databases">
        <authorList>
            <person name="Hughes D."/>
        </authorList>
    </citation>
    <scope>NUCLEOTIDE SEQUENCE</scope>
    <source>
        <strain>Durham</strain>
        <strain evidence="9">NC isolate 2 -- Noor lab</strain>
    </source>
</reference>
<evidence type="ECO:0000256" key="1">
    <source>
        <dbReference type="ARBA" id="ARBA00005964"/>
    </source>
</evidence>
<keyword evidence="4" id="KW-1015">Disulfide bond</keyword>
<evidence type="ECO:0000313" key="9">
    <source>
        <dbReference type="Proteomes" id="UP000015102"/>
    </source>
</evidence>
<evidence type="ECO:0000256" key="6">
    <source>
        <dbReference type="ARBA" id="ARBA00039155"/>
    </source>
</evidence>
<evidence type="ECO:0000256" key="4">
    <source>
        <dbReference type="ARBA" id="ARBA00023157"/>
    </source>
</evidence>
<sequence length="121" mass="13811">MLYRIIIIFFAITFGYGLTQEIIVETPLGPVAGISKTSANRKVFYSFLGLPYAEPPKRFEPSEPKKSWASEILNATINGKVCPQPQIVYQFSEMSEDCLFLNVHTPGYELKEKFPVLFYIH</sequence>
<dbReference type="GO" id="GO:0106435">
    <property type="term" value="F:carboxylesterase activity"/>
    <property type="evidence" value="ECO:0007669"/>
    <property type="project" value="UniProtKB-EC"/>
</dbReference>
<keyword evidence="2" id="KW-0719">Serine esterase</keyword>
<dbReference type="Gene3D" id="3.40.50.1820">
    <property type="entry name" value="alpha/beta hydrolase"/>
    <property type="match status" value="1"/>
</dbReference>
<evidence type="ECO:0000259" key="7">
    <source>
        <dbReference type="Pfam" id="PF00135"/>
    </source>
</evidence>
<reference evidence="8" key="2">
    <citation type="submission" date="2015-06" db="UniProtKB">
        <authorList>
            <consortium name="EnsemblMetazoa"/>
        </authorList>
    </citation>
    <scope>IDENTIFICATION</scope>
</reference>
<evidence type="ECO:0000313" key="8">
    <source>
        <dbReference type="EnsemblMetazoa" id="MESCA003038-PA"/>
    </source>
</evidence>
<dbReference type="InterPro" id="IPR002018">
    <property type="entry name" value="CarbesteraseB"/>
</dbReference>
<dbReference type="EnsemblMetazoa" id="MESCA003038-RA">
    <property type="protein sequence ID" value="MESCA003038-PA"/>
    <property type="gene ID" value="MESCA003038"/>
</dbReference>
<dbReference type="STRING" id="36166.T1GHX5"/>
<evidence type="ECO:0000256" key="2">
    <source>
        <dbReference type="ARBA" id="ARBA00022487"/>
    </source>
</evidence>
<keyword evidence="9" id="KW-1185">Reference proteome</keyword>
<name>T1GHX5_MEGSC</name>
<dbReference type="Proteomes" id="UP000015102">
    <property type="component" value="Unassembled WGS sequence"/>
</dbReference>
<dbReference type="HOGENOM" id="CLU_2040732_0_0_1"/>
<dbReference type="SUPFAM" id="SSF53474">
    <property type="entry name" value="alpha/beta-Hydrolases"/>
    <property type="match status" value="1"/>
</dbReference>
<feature type="domain" description="Carboxylesterase type B" evidence="7">
    <location>
        <begin position="21"/>
        <end position="121"/>
    </location>
</feature>
<dbReference type="PANTHER" id="PTHR43142">
    <property type="entry name" value="CARBOXYLIC ESTER HYDROLASE"/>
    <property type="match status" value="1"/>
</dbReference>
<dbReference type="EMBL" id="CAQQ02141588">
    <property type="status" value="NOT_ANNOTATED_CDS"/>
    <property type="molecule type" value="Genomic_DNA"/>
</dbReference>
<dbReference type="InterPro" id="IPR029058">
    <property type="entry name" value="AB_hydrolase_fold"/>
</dbReference>
<proteinExistence type="inferred from homology"/>
<protein>
    <recommendedName>
        <fullName evidence="6">carboxylesterase</fullName>
        <ecNumber evidence="6">3.1.1.1</ecNumber>
    </recommendedName>
</protein>
<evidence type="ECO:0000256" key="3">
    <source>
        <dbReference type="ARBA" id="ARBA00022801"/>
    </source>
</evidence>
<dbReference type="AlphaFoldDB" id="T1GHX5"/>
<accession>T1GHX5</accession>
<keyword evidence="5" id="KW-0325">Glycoprotein</keyword>
<evidence type="ECO:0000256" key="5">
    <source>
        <dbReference type="ARBA" id="ARBA00023180"/>
    </source>
</evidence>
<dbReference type="Pfam" id="PF00135">
    <property type="entry name" value="COesterase"/>
    <property type="match status" value="1"/>
</dbReference>
<organism evidence="8 9">
    <name type="scientific">Megaselia scalaris</name>
    <name type="common">Humpbacked fly</name>
    <name type="synonym">Phora scalaris</name>
    <dbReference type="NCBI Taxonomy" id="36166"/>
    <lineage>
        <taxon>Eukaryota</taxon>
        <taxon>Metazoa</taxon>
        <taxon>Ecdysozoa</taxon>
        <taxon>Arthropoda</taxon>
        <taxon>Hexapoda</taxon>
        <taxon>Insecta</taxon>
        <taxon>Pterygota</taxon>
        <taxon>Neoptera</taxon>
        <taxon>Endopterygota</taxon>
        <taxon>Diptera</taxon>
        <taxon>Brachycera</taxon>
        <taxon>Muscomorpha</taxon>
        <taxon>Platypezoidea</taxon>
        <taxon>Phoridae</taxon>
        <taxon>Megaseliini</taxon>
        <taxon>Megaselia</taxon>
    </lineage>
</organism>
<keyword evidence="3" id="KW-0378">Hydrolase</keyword>
<dbReference type="EC" id="3.1.1.1" evidence="6"/>
<dbReference type="PANTHER" id="PTHR43142:SF1">
    <property type="entry name" value="CARBOXYLIC ESTER HYDROLASE"/>
    <property type="match status" value="1"/>
</dbReference>
<comment type="similarity">
    <text evidence="1">Belongs to the type-B carboxylesterase/lipase family.</text>
</comment>